<dbReference type="EMBL" id="MFKF01000338">
    <property type="protein sequence ID" value="OGG46154.1"/>
    <property type="molecule type" value="Genomic_DNA"/>
</dbReference>
<accession>A0A1F6CAE9</accession>
<proteinExistence type="predicted"/>
<dbReference type="PANTHER" id="PTHR43752">
    <property type="entry name" value="BNR/ASP-BOX REPEAT FAMILY PROTEIN"/>
    <property type="match status" value="1"/>
</dbReference>
<dbReference type="Gene3D" id="2.120.10.10">
    <property type="match status" value="1"/>
</dbReference>
<dbReference type="SUPFAM" id="SSF50939">
    <property type="entry name" value="Sialidases"/>
    <property type="match status" value="1"/>
</dbReference>
<dbReference type="InterPro" id="IPR036278">
    <property type="entry name" value="Sialidase_sf"/>
</dbReference>
<organism evidence="2 3">
    <name type="scientific">Handelsmanbacteria sp. (strain RIFCSPLOWO2_12_FULL_64_10)</name>
    <dbReference type="NCBI Taxonomy" id="1817868"/>
    <lineage>
        <taxon>Bacteria</taxon>
        <taxon>Candidatus Handelsmaniibacteriota</taxon>
    </lineage>
</organism>
<comment type="caution">
    <text evidence="2">The sequence shown here is derived from an EMBL/GenBank/DDBJ whole genome shotgun (WGS) entry which is preliminary data.</text>
</comment>
<dbReference type="Pfam" id="PF13088">
    <property type="entry name" value="BNR_2"/>
    <property type="match status" value="1"/>
</dbReference>
<dbReference type="PANTHER" id="PTHR43752:SF2">
    <property type="entry name" value="BNR_ASP-BOX REPEAT FAMILY PROTEIN"/>
    <property type="match status" value="1"/>
</dbReference>
<dbReference type="AlphaFoldDB" id="A0A1F6CAE9"/>
<dbReference type="CDD" id="cd15482">
    <property type="entry name" value="Sialidase_non-viral"/>
    <property type="match status" value="1"/>
</dbReference>
<evidence type="ECO:0000313" key="3">
    <source>
        <dbReference type="Proteomes" id="UP000178606"/>
    </source>
</evidence>
<dbReference type="InterPro" id="IPR011040">
    <property type="entry name" value="Sialidase"/>
</dbReference>
<feature type="domain" description="Sialidase" evidence="1">
    <location>
        <begin position="126"/>
        <end position="367"/>
    </location>
</feature>
<evidence type="ECO:0000259" key="1">
    <source>
        <dbReference type="Pfam" id="PF13088"/>
    </source>
</evidence>
<protein>
    <recommendedName>
        <fullName evidence="1">Sialidase domain-containing protein</fullName>
    </recommendedName>
</protein>
<evidence type="ECO:0000313" key="2">
    <source>
        <dbReference type="EMBL" id="OGG46154.1"/>
    </source>
</evidence>
<sequence>MVLYDHPNAQSVFVGDATLLEDDTLIVPLSVTWRGPFIGYDWYEVKDALHLNLISRDRGISWQVHDGPVPEKSFQLSDGALFRVWWKGYESYPVDRQTEFEKAGHFVYPVPEQKMFSVTGGFRAGVSRDSGRTWSEWDVVLPHRASLAGYGMATAKRLSDGTILMPAFGYLSRCHKTRACLMLRSPDAGAHWDLITLAQDDRPEAVADAPLPSDSDWAALHRGILGFDEAQVIETRTPGRVIAVIEEAKTKDLYACLSEDSGRTWTRPVKTGMRGNTPLLLRLRSGTLACAYTDRYAPDPMARGLHVCYSRDDGETWDTDHLVILKDTNARPDGQCLWNLVQFSDGTLFSSGWSTKRGCGGGEEVSYAVGFRFTEDFITPLRVNRS</sequence>
<dbReference type="Proteomes" id="UP000178606">
    <property type="component" value="Unassembled WGS sequence"/>
</dbReference>
<name>A0A1F6CAE9_HANXR</name>
<gene>
    <name evidence="2" type="ORF">A3F84_26100</name>
</gene>
<reference evidence="2 3" key="1">
    <citation type="journal article" date="2016" name="Nat. Commun.">
        <title>Thousands of microbial genomes shed light on interconnected biogeochemical processes in an aquifer system.</title>
        <authorList>
            <person name="Anantharaman K."/>
            <person name="Brown C.T."/>
            <person name="Hug L.A."/>
            <person name="Sharon I."/>
            <person name="Castelle C.J."/>
            <person name="Probst A.J."/>
            <person name="Thomas B.C."/>
            <person name="Singh A."/>
            <person name="Wilkins M.J."/>
            <person name="Karaoz U."/>
            <person name="Brodie E.L."/>
            <person name="Williams K.H."/>
            <person name="Hubbard S.S."/>
            <person name="Banfield J.F."/>
        </authorList>
    </citation>
    <scope>NUCLEOTIDE SEQUENCE [LARGE SCALE GENOMIC DNA]</scope>
    <source>
        <strain evidence="3">RIFCSPLOWO2_12_FULL_64_10</strain>
    </source>
</reference>